<dbReference type="GO" id="GO:0046872">
    <property type="term" value="F:metal ion binding"/>
    <property type="evidence" value="ECO:0007669"/>
    <property type="project" value="UniProtKB-KW"/>
</dbReference>
<evidence type="ECO:0000313" key="16">
    <source>
        <dbReference type="Proteomes" id="UP000473323"/>
    </source>
</evidence>
<evidence type="ECO:0000256" key="8">
    <source>
        <dbReference type="ARBA" id="ARBA00022723"/>
    </source>
</evidence>
<dbReference type="InterPro" id="IPR003473">
    <property type="entry name" value="NadA"/>
</dbReference>
<evidence type="ECO:0000256" key="4">
    <source>
        <dbReference type="ARBA" id="ARBA00012669"/>
    </source>
</evidence>
<dbReference type="UniPathway" id="UPA00253">
    <property type="reaction ID" value="UER00327"/>
</dbReference>
<evidence type="ECO:0000256" key="6">
    <source>
        <dbReference type="ARBA" id="ARBA00022642"/>
    </source>
</evidence>
<dbReference type="Gene3D" id="3.40.50.10800">
    <property type="entry name" value="NadA-like"/>
    <property type="match status" value="3"/>
</dbReference>
<dbReference type="EC" id="2.5.1.72" evidence="4 13"/>
<evidence type="ECO:0000256" key="3">
    <source>
        <dbReference type="ARBA" id="ARBA00005065"/>
    </source>
</evidence>
<dbReference type="AlphaFoldDB" id="A0A6L8TEE0"/>
<dbReference type="GO" id="GO:0005829">
    <property type="term" value="C:cytosol"/>
    <property type="evidence" value="ECO:0007669"/>
    <property type="project" value="TreeGrafter"/>
</dbReference>
<gene>
    <name evidence="15" type="primary">nadA</name>
    <name evidence="15" type="ORF">GT694_10365</name>
    <name evidence="14" type="ORF">L0P48_05665</name>
</gene>
<dbReference type="EMBL" id="JAKNDE010000005">
    <property type="protein sequence ID" value="MCG5033098.1"/>
    <property type="molecule type" value="Genomic_DNA"/>
</dbReference>
<keyword evidence="9" id="KW-0408">Iron</keyword>
<keyword evidence="8" id="KW-0479">Metal-binding</keyword>
<dbReference type="EMBL" id="WWVT01000014">
    <property type="protein sequence ID" value="MZL62434.1"/>
    <property type="molecule type" value="Genomic_DNA"/>
</dbReference>
<reference evidence="15 16" key="1">
    <citation type="journal article" date="2019" name="Nat. Med.">
        <title>A library of human gut bacterial isolates paired with longitudinal multiomics data enables mechanistic microbiome research.</title>
        <authorList>
            <person name="Poyet M."/>
            <person name="Groussin M."/>
            <person name="Gibbons S.M."/>
            <person name="Avila-Pacheco J."/>
            <person name="Jiang X."/>
            <person name="Kearney S.M."/>
            <person name="Perrotta A.R."/>
            <person name="Berdy B."/>
            <person name="Zhao S."/>
            <person name="Lieberman T.D."/>
            <person name="Swanson P.K."/>
            <person name="Smith M."/>
            <person name="Roesemann S."/>
            <person name="Alexander J.E."/>
            <person name="Rich S.A."/>
            <person name="Livny J."/>
            <person name="Vlamakis H."/>
            <person name="Clish C."/>
            <person name="Bullock K."/>
            <person name="Deik A."/>
            <person name="Scott J."/>
            <person name="Pierce K.A."/>
            <person name="Xavier R.J."/>
            <person name="Alm E.J."/>
        </authorList>
    </citation>
    <scope>NUCLEOTIDE SEQUENCE [LARGE SCALE GENOMIC DNA]</scope>
    <source>
        <strain evidence="15 16">BIOML-A4</strain>
    </source>
</reference>
<dbReference type="SUPFAM" id="SSF142754">
    <property type="entry name" value="NadA-like"/>
    <property type="match status" value="1"/>
</dbReference>
<comment type="catalytic activity">
    <reaction evidence="11">
        <text>iminosuccinate + dihydroxyacetone phosphate = quinolinate + phosphate + 2 H2O + H(+)</text>
        <dbReference type="Rhea" id="RHEA:25888"/>
        <dbReference type="ChEBI" id="CHEBI:15377"/>
        <dbReference type="ChEBI" id="CHEBI:15378"/>
        <dbReference type="ChEBI" id="CHEBI:29959"/>
        <dbReference type="ChEBI" id="CHEBI:43474"/>
        <dbReference type="ChEBI" id="CHEBI:57642"/>
        <dbReference type="ChEBI" id="CHEBI:77875"/>
        <dbReference type="EC" id="2.5.1.72"/>
    </reaction>
    <physiologicalReaction direction="left-to-right" evidence="11">
        <dbReference type="Rhea" id="RHEA:25889"/>
    </physiologicalReaction>
</comment>
<evidence type="ECO:0000256" key="11">
    <source>
        <dbReference type="ARBA" id="ARBA00050125"/>
    </source>
</evidence>
<dbReference type="GO" id="GO:0008987">
    <property type="term" value="F:quinolinate synthetase A activity"/>
    <property type="evidence" value="ECO:0007669"/>
    <property type="project" value="UniProtKB-UniRule"/>
</dbReference>
<dbReference type="NCBIfam" id="TIGR00550">
    <property type="entry name" value="nadA"/>
    <property type="match status" value="1"/>
</dbReference>
<comment type="pathway">
    <text evidence="3">Cofactor biosynthesis; NAD(+) biosynthesis; quinolinate from iminoaspartate: step 1/1.</text>
</comment>
<accession>A0A6L8TEE0</accession>
<evidence type="ECO:0000256" key="10">
    <source>
        <dbReference type="ARBA" id="ARBA00023014"/>
    </source>
</evidence>
<dbReference type="InterPro" id="IPR036094">
    <property type="entry name" value="NadA_sf"/>
</dbReference>
<evidence type="ECO:0000256" key="13">
    <source>
        <dbReference type="NCBIfam" id="TIGR00550"/>
    </source>
</evidence>
<dbReference type="FunFam" id="3.40.50.10800:FF:000001">
    <property type="entry name" value="Quinolinate synthase A"/>
    <property type="match status" value="1"/>
</dbReference>
<comment type="cofactor">
    <cofactor evidence="1">
        <name>[4Fe-4S] cluster</name>
        <dbReference type="ChEBI" id="CHEBI:49883"/>
    </cofactor>
</comment>
<keyword evidence="5" id="KW-0004">4Fe-4S</keyword>
<dbReference type="NCBIfam" id="NF006878">
    <property type="entry name" value="PRK09375.1-2"/>
    <property type="match status" value="1"/>
</dbReference>
<evidence type="ECO:0000256" key="5">
    <source>
        <dbReference type="ARBA" id="ARBA00022485"/>
    </source>
</evidence>
<comment type="caution">
    <text evidence="15">The sequence shown here is derived from an EMBL/GenBank/DDBJ whole genome shotgun (WGS) entry which is preliminary data.</text>
</comment>
<dbReference type="Proteomes" id="UP001200089">
    <property type="component" value="Unassembled WGS sequence"/>
</dbReference>
<organism evidence="15 16">
    <name type="scientific">Blautia massiliensis</name>
    <name type="common">ex Durand et al. 2017</name>
    <dbReference type="NCBI Taxonomy" id="1737424"/>
    <lineage>
        <taxon>Bacteria</taxon>
        <taxon>Bacillati</taxon>
        <taxon>Bacillota</taxon>
        <taxon>Clostridia</taxon>
        <taxon>Lachnospirales</taxon>
        <taxon>Lachnospiraceae</taxon>
        <taxon>Blautia</taxon>
    </lineage>
</organism>
<reference evidence="14" key="2">
    <citation type="submission" date="2022-01" db="EMBL/GenBank/DDBJ databases">
        <title>Collection of gut derived symbiotic bacterial strains cultured from healthy donors.</title>
        <authorList>
            <person name="Lin H."/>
            <person name="Kohout C."/>
            <person name="Waligurski E."/>
            <person name="Pamer E.G."/>
        </authorList>
    </citation>
    <scope>NUCLEOTIDE SEQUENCE</scope>
    <source>
        <strain evidence="14">DFI.1.11</strain>
    </source>
</reference>
<dbReference type="GO" id="GO:0051539">
    <property type="term" value="F:4 iron, 4 sulfur cluster binding"/>
    <property type="evidence" value="ECO:0007669"/>
    <property type="project" value="UniProtKB-KW"/>
</dbReference>
<comment type="function">
    <text evidence="2">Catalyzes the condensation of iminoaspartate with dihydroxyacetone phosphate to form quinolinate.</text>
</comment>
<keyword evidence="10" id="KW-0411">Iron-sulfur</keyword>
<sequence>MTVAEEIQKLKKEKDAIILAHYYVRPEVQDVADYIGDSFYLSKIAASAKEKTIVFCGVGFMGESAKILSPDKIVLMPAMDADCPMAHMATEEGIRKVREEYDDVAVVCYINSTATLKELSDVCVTSANAVKIVKALPNKNIFFIPDRNLAHFIAEQVPEKNFIYNEGFCIVHEFMNPEEVKAAKEAHPDALVLAHPECPQTVLKQADYIGSTSGIIKYAQESDNKEFIICTECGVQYKLETTCPDKKFYFTETVPVCKNMKKVFLEKVLHVLKTGENEVHVTDETRENAKRPLERMLELAK</sequence>
<dbReference type="GO" id="GO:0034628">
    <property type="term" value="P:'de novo' NAD+ biosynthetic process from L-aspartate"/>
    <property type="evidence" value="ECO:0007669"/>
    <property type="project" value="TreeGrafter"/>
</dbReference>
<dbReference type="Pfam" id="PF02445">
    <property type="entry name" value="NadA"/>
    <property type="match status" value="1"/>
</dbReference>
<keyword evidence="6" id="KW-0662">Pyridine nucleotide biosynthesis</keyword>
<dbReference type="PANTHER" id="PTHR30573">
    <property type="entry name" value="QUINOLINATE SYNTHETASE A"/>
    <property type="match status" value="1"/>
</dbReference>
<evidence type="ECO:0000313" key="15">
    <source>
        <dbReference type="EMBL" id="MZL62434.1"/>
    </source>
</evidence>
<evidence type="ECO:0000256" key="9">
    <source>
        <dbReference type="ARBA" id="ARBA00023004"/>
    </source>
</evidence>
<evidence type="ECO:0000256" key="7">
    <source>
        <dbReference type="ARBA" id="ARBA00022679"/>
    </source>
</evidence>
<dbReference type="Proteomes" id="UP000473323">
    <property type="component" value="Unassembled WGS sequence"/>
</dbReference>
<evidence type="ECO:0000256" key="12">
    <source>
        <dbReference type="ARBA" id="ARBA00073059"/>
    </source>
</evidence>
<evidence type="ECO:0000256" key="2">
    <source>
        <dbReference type="ARBA" id="ARBA00003791"/>
    </source>
</evidence>
<proteinExistence type="predicted"/>
<dbReference type="PANTHER" id="PTHR30573:SF0">
    <property type="entry name" value="QUINOLINATE SYNTHASE, CHLOROPLASTIC"/>
    <property type="match status" value="1"/>
</dbReference>
<name>A0A6L8TEE0_9FIRM</name>
<keyword evidence="7 14" id="KW-0808">Transferase</keyword>
<protein>
    <recommendedName>
        <fullName evidence="12 13">Quinolinate synthase</fullName>
        <ecNumber evidence="4 13">2.5.1.72</ecNumber>
    </recommendedName>
</protein>
<dbReference type="RefSeq" id="WP_161209440.1">
    <property type="nucleotide sequence ID" value="NZ_CAKXSV010000002.1"/>
</dbReference>
<evidence type="ECO:0000256" key="1">
    <source>
        <dbReference type="ARBA" id="ARBA00001966"/>
    </source>
</evidence>
<evidence type="ECO:0000313" key="14">
    <source>
        <dbReference type="EMBL" id="MCG5033098.1"/>
    </source>
</evidence>